<reference evidence="2" key="1">
    <citation type="submission" date="2023-10" db="EMBL/GenBank/DDBJ databases">
        <title>Genome assemblies of two species of porcelain crab, Petrolisthes cinctipes and Petrolisthes manimaculis (Anomura: Porcellanidae).</title>
        <authorList>
            <person name="Angst P."/>
        </authorList>
    </citation>
    <scope>NUCLEOTIDE SEQUENCE</scope>
    <source>
        <strain evidence="2">PB745_01</strain>
        <tissue evidence="2">Gill</tissue>
    </source>
</reference>
<sequence length="130" mass="14885">MCTPQFEPQARQGQMKEEVDIIAARVITPTSKQHITHLNYGHWAELVKKTKQENSCHILYNTTTFPTNTTTPPSRPTQHNTSRMNTTQHHLPDQHNTTFPINTTTPPSRPTQQHHLPDQHSTTFPIKTTT</sequence>
<proteinExistence type="predicted"/>
<accession>A0AAE1BQJ7</accession>
<keyword evidence="3" id="KW-1185">Reference proteome</keyword>
<feature type="compositionally biased region" description="Low complexity" evidence="1">
    <location>
        <begin position="96"/>
        <end position="106"/>
    </location>
</feature>
<comment type="caution">
    <text evidence="2">The sequence shown here is derived from an EMBL/GenBank/DDBJ whole genome shotgun (WGS) entry which is preliminary data.</text>
</comment>
<protein>
    <submittedName>
        <fullName evidence="2">Uncharacterized protein</fullName>
    </submittedName>
</protein>
<organism evidence="2 3">
    <name type="scientific">Petrolisthes cinctipes</name>
    <name type="common">Flat porcelain crab</name>
    <dbReference type="NCBI Taxonomy" id="88211"/>
    <lineage>
        <taxon>Eukaryota</taxon>
        <taxon>Metazoa</taxon>
        <taxon>Ecdysozoa</taxon>
        <taxon>Arthropoda</taxon>
        <taxon>Crustacea</taxon>
        <taxon>Multicrustacea</taxon>
        <taxon>Malacostraca</taxon>
        <taxon>Eumalacostraca</taxon>
        <taxon>Eucarida</taxon>
        <taxon>Decapoda</taxon>
        <taxon>Pleocyemata</taxon>
        <taxon>Anomura</taxon>
        <taxon>Galatheoidea</taxon>
        <taxon>Porcellanidae</taxon>
        <taxon>Petrolisthes</taxon>
    </lineage>
</organism>
<feature type="region of interest" description="Disordered" evidence="1">
    <location>
        <begin position="62"/>
        <end position="130"/>
    </location>
</feature>
<dbReference type="EMBL" id="JAWQEG010006493">
    <property type="protein sequence ID" value="KAK3854673.1"/>
    <property type="molecule type" value="Genomic_DNA"/>
</dbReference>
<evidence type="ECO:0000256" key="1">
    <source>
        <dbReference type="SAM" id="MobiDB-lite"/>
    </source>
</evidence>
<dbReference type="AlphaFoldDB" id="A0AAE1BQJ7"/>
<name>A0AAE1BQJ7_PETCI</name>
<feature type="compositionally biased region" description="Polar residues" evidence="1">
    <location>
        <begin position="110"/>
        <end position="130"/>
    </location>
</feature>
<feature type="compositionally biased region" description="Polar residues" evidence="1">
    <location>
        <begin position="78"/>
        <end position="89"/>
    </location>
</feature>
<feature type="compositionally biased region" description="Low complexity" evidence="1">
    <location>
        <begin position="62"/>
        <end position="72"/>
    </location>
</feature>
<evidence type="ECO:0000313" key="2">
    <source>
        <dbReference type="EMBL" id="KAK3854673.1"/>
    </source>
</evidence>
<evidence type="ECO:0000313" key="3">
    <source>
        <dbReference type="Proteomes" id="UP001286313"/>
    </source>
</evidence>
<dbReference type="Proteomes" id="UP001286313">
    <property type="component" value="Unassembled WGS sequence"/>
</dbReference>
<gene>
    <name evidence="2" type="ORF">Pcinc_038862</name>
</gene>